<reference evidence="2 3" key="1">
    <citation type="journal article" date="2019" name="Int. J. Syst. Evol. Microbiol.">
        <title>The Global Catalogue of Microorganisms (GCM) 10K type strain sequencing project: providing services to taxonomists for standard genome sequencing and annotation.</title>
        <authorList>
            <consortium name="The Broad Institute Genomics Platform"/>
            <consortium name="The Broad Institute Genome Sequencing Center for Infectious Disease"/>
            <person name="Wu L."/>
            <person name="Ma J."/>
        </authorList>
    </citation>
    <scope>NUCLEOTIDE SEQUENCE [LARGE SCALE GENOMIC DNA]</scope>
    <source>
        <strain evidence="2 3">NBRC 111368</strain>
    </source>
</reference>
<dbReference type="Proteomes" id="UP001596328">
    <property type="component" value="Unassembled WGS sequence"/>
</dbReference>
<dbReference type="AlphaFoldDB" id="A0ABD5S4Q9"/>
<comment type="caution">
    <text evidence="2">The sequence shown here is derived from an EMBL/GenBank/DDBJ whole genome shotgun (WGS) entry which is preliminary data.</text>
</comment>
<evidence type="ECO:0000313" key="2">
    <source>
        <dbReference type="EMBL" id="MFC6726168.1"/>
    </source>
</evidence>
<proteinExistence type="predicted"/>
<accession>A0ABD5S4Q9</accession>
<dbReference type="EMBL" id="JBHSWU010000931">
    <property type="protein sequence ID" value="MFC6726168.1"/>
    <property type="molecule type" value="Genomic_DNA"/>
</dbReference>
<sequence>MVDHVSYEQVRAWLDTRVVSGVDRVDSGGDGDAGSEDDGDGVAFNLKVTLSRLPIHLIKEETMGPIRIVGREAFDTEASAALLADGERRRELLGHVGPVLAGTPGFYTFMDEEGRSCQLRDAETVQLEQRLYPDGASQQALMDGLMDAATAMRYLQNVVAAFGDEDVESATAESTAASPPTGDRGDGADGTDDADE</sequence>
<evidence type="ECO:0000313" key="3">
    <source>
        <dbReference type="Proteomes" id="UP001596328"/>
    </source>
</evidence>
<gene>
    <name evidence="2" type="ORF">ACFQE1_17720</name>
</gene>
<dbReference type="Gene3D" id="3.30.1460.10">
    <property type="match status" value="1"/>
</dbReference>
<evidence type="ECO:0000256" key="1">
    <source>
        <dbReference type="SAM" id="MobiDB-lite"/>
    </source>
</evidence>
<feature type="region of interest" description="Disordered" evidence="1">
    <location>
        <begin position="166"/>
        <end position="196"/>
    </location>
</feature>
<name>A0ABD5S4Q9_9EURY</name>
<feature type="compositionally biased region" description="Low complexity" evidence="1">
    <location>
        <begin position="169"/>
        <end position="182"/>
    </location>
</feature>
<keyword evidence="3" id="KW-1185">Reference proteome</keyword>
<organism evidence="2 3">
    <name type="scientific">Halobium palmae</name>
    <dbReference type="NCBI Taxonomy" id="1776492"/>
    <lineage>
        <taxon>Archaea</taxon>
        <taxon>Methanobacteriati</taxon>
        <taxon>Methanobacteriota</taxon>
        <taxon>Stenosarchaea group</taxon>
        <taxon>Halobacteria</taxon>
        <taxon>Halobacteriales</taxon>
        <taxon>Haloferacaceae</taxon>
        <taxon>Halobium</taxon>
    </lineage>
</organism>
<protein>
    <submittedName>
        <fullName evidence="2">Uncharacterized protein</fullName>
    </submittedName>
</protein>